<evidence type="ECO:0000313" key="3">
    <source>
        <dbReference type="EMBL" id="QTA88316.1"/>
    </source>
</evidence>
<reference evidence="3" key="1">
    <citation type="journal article" date="2021" name="Microb. Physiol.">
        <title>Proteogenomic Insights into the Physiology of Marine, Sulfate-Reducing, Filamentous Desulfonema limicola and Desulfonema magnum.</title>
        <authorList>
            <person name="Schnaars V."/>
            <person name="Wohlbrand L."/>
            <person name="Scheve S."/>
            <person name="Hinrichs C."/>
            <person name="Reinhardt R."/>
            <person name="Rabus R."/>
        </authorList>
    </citation>
    <scope>NUCLEOTIDE SEQUENCE</scope>
    <source>
        <strain evidence="3">4be13</strain>
    </source>
</reference>
<feature type="repeat" description="TPR" evidence="1">
    <location>
        <begin position="55"/>
        <end position="88"/>
    </location>
</feature>
<dbReference type="PROSITE" id="PS50005">
    <property type="entry name" value="TPR"/>
    <property type="match status" value="1"/>
</dbReference>
<dbReference type="GO" id="GO:0016539">
    <property type="term" value="P:intein-mediated protein splicing"/>
    <property type="evidence" value="ECO:0007669"/>
    <property type="project" value="InterPro"/>
</dbReference>
<dbReference type="PROSITE" id="PS51257">
    <property type="entry name" value="PROKAR_LIPOPROTEIN"/>
    <property type="match status" value="1"/>
</dbReference>
<evidence type="ECO:0000256" key="1">
    <source>
        <dbReference type="PROSITE-ProRule" id="PRU00339"/>
    </source>
</evidence>
<feature type="domain" description="Hedgehog protein Hint" evidence="2">
    <location>
        <begin position="182"/>
        <end position="259"/>
    </location>
</feature>
<keyword evidence="4" id="KW-1185">Reference proteome</keyword>
<evidence type="ECO:0000313" key="4">
    <source>
        <dbReference type="Proteomes" id="UP000663722"/>
    </source>
</evidence>
<dbReference type="PROSITE" id="PS50817">
    <property type="entry name" value="INTEIN_N_TER"/>
    <property type="match status" value="1"/>
</dbReference>
<dbReference type="CDD" id="cd00081">
    <property type="entry name" value="Hint"/>
    <property type="match status" value="1"/>
</dbReference>
<dbReference type="InterPro" id="IPR036844">
    <property type="entry name" value="Hint_dom_sf"/>
</dbReference>
<evidence type="ECO:0000259" key="2">
    <source>
        <dbReference type="Pfam" id="PF01079"/>
    </source>
</evidence>
<organism evidence="3 4">
    <name type="scientific">Desulfonema magnum</name>
    <dbReference type="NCBI Taxonomy" id="45655"/>
    <lineage>
        <taxon>Bacteria</taxon>
        <taxon>Pseudomonadati</taxon>
        <taxon>Thermodesulfobacteriota</taxon>
        <taxon>Desulfobacteria</taxon>
        <taxon>Desulfobacterales</taxon>
        <taxon>Desulfococcaceae</taxon>
        <taxon>Desulfonema</taxon>
    </lineage>
</organism>
<dbReference type="Pfam" id="PF01079">
    <property type="entry name" value="Hint"/>
    <property type="match status" value="1"/>
</dbReference>
<dbReference type="InterPro" id="IPR011990">
    <property type="entry name" value="TPR-like_helical_dom_sf"/>
</dbReference>
<name>A0A975GNU1_9BACT</name>
<proteinExistence type="predicted"/>
<dbReference type="Proteomes" id="UP000663722">
    <property type="component" value="Chromosome"/>
</dbReference>
<protein>
    <submittedName>
        <fullName evidence="3">Tetratricopeptide repeat-containing protein</fullName>
    </submittedName>
</protein>
<dbReference type="SUPFAM" id="SSF51294">
    <property type="entry name" value="Hedgehog/intein (Hint) domain"/>
    <property type="match status" value="1"/>
</dbReference>
<sequence length="261" mass="29341">MFGKKYIIWGVLCLWTACLFGCGGPAKANLKLKQKNYNEAIPLYKEYLAENPDSAEARLNMGIAYLKTGFADAAIAEFETVLKSSPNHPDAVLYMGLAHLSKGKLDEAIVVLENYRNSRKPLVEEEVMHQMTLLEDLYASDKTLFEENPMIIVNRVETAVNNALAEQKRADRQALKMSKEQNNNKGCFAYDTNVLMADKSLKRIIDLRAGDTVQAYDVETEKMVVRKVTDTYRADQDHYYLINGELKITAAHPVFTTEGSG</sequence>
<dbReference type="InterPro" id="IPR001767">
    <property type="entry name" value="Hedgehog_Hint"/>
</dbReference>
<dbReference type="KEGG" id="dmm:dnm_043590"/>
<keyword evidence="1" id="KW-0802">TPR repeat</keyword>
<dbReference type="EMBL" id="CP061800">
    <property type="protein sequence ID" value="QTA88316.1"/>
    <property type="molecule type" value="Genomic_DNA"/>
</dbReference>
<dbReference type="SUPFAM" id="SSF48452">
    <property type="entry name" value="TPR-like"/>
    <property type="match status" value="1"/>
</dbReference>
<dbReference type="AlphaFoldDB" id="A0A975GNU1"/>
<gene>
    <name evidence="3" type="ORF">dnm_043590</name>
</gene>
<dbReference type="Gene3D" id="2.170.16.10">
    <property type="entry name" value="Hedgehog/Intein (Hint) domain"/>
    <property type="match status" value="1"/>
</dbReference>
<dbReference type="GO" id="GO:0016540">
    <property type="term" value="P:protein autoprocessing"/>
    <property type="evidence" value="ECO:0007669"/>
    <property type="project" value="InterPro"/>
</dbReference>
<dbReference type="InterPro" id="IPR019734">
    <property type="entry name" value="TPR_rpt"/>
</dbReference>
<accession>A0A975GNU1</accession>
<dbReference type="InterPro" id="IPR006141">
    <property type="entry name" value="Intein_N"/>
</dbReference>
<dbReference type="Pfam" id="PF14559">
    <property type="entry name" value="TPR_19"/>
    <property type="match status" value="1"/>
</dbReference>
<dbReference type="Gene3D" id="1.25.40.10">
    <property type="entry name" value="Tetratricopeptide repeat domain"/>
    <property type="match status" value="1"/>
</dbReference>